<organism evidence="4 5">
    <name type="scientific">Hyalangium minutum</name>
    <dbReference type="NCBI Taxonomy" id="394096"/>
    <lineage>
        <taxon>Bacteria</taxon>
        <taxon>Pseudomonadati</taxon>
        <taxon>Myxococcota</taxon>
        <taxon>Myxococcia</taxon>
        <taxon>Myxococcales</taxon>
        <taxon>Cystobacterineae</taxon>
        <taxon>Archangiaceae</taxon>
        <taxon>Hyalangium</taxon>
    </lineage>
</organism>
<evidence type="ECO:0000256" key="2">
    <source>
        <dbReference type="ARBA" id="ARBA00023002"/>
    </source>
</evidence>
<feature type="domain" description="Enoyl reductase (ER)" evidence="3">
    <location>
        <begin position="20"/>
        <end position="334"/>
    </location>
</feature>
<proteinExistence type="predicted"/>
<comment type="caution">
    <text evidence="4">The sequence shown here is derived from an EMBL/GenBank/DDBJ whole genome shotgun (WGS) entry which is preliminary data.</text>
</comment>
<sequence length="348" mass="37669">MTTSALPETMRALCLTAYDGRPESLRVTEMPVPKPGPGQVLVRVAAAPINPSDLMFVRGLYGVKKPLPAVPGFEGSGTVVAAGSLAGRILVGRRVGCIPTPGTDGTWAEYVVVPLGQCLPLLPRISDEQGASFFVNPFSAWALMELARRGKHQALVQSAAASTLGRMVQKLARKEKLPLVNVVRRAEQEEMLRKLGAEHVFNSSEPEFEERLRLRCQELGVSLAFDSVAGPMTGQLARALVDGGTVIVVGGLSEQECRIRPSEFIFHQKKLEGFWLADFFKGGFGKDRVRALVDVPLLLGKEFETQVRAKLPLDSASEALRMANSDMTAGKVFFTPGAAMRHEDSGSR</sequence>
<dbReference type="Gene3D" id="3.40.50.720">
    <property type="entry name" value="NAD(P)-binding Rossmann-like Domain"/>
    <property type="match status" value="1"/>
</dbReference>
<accession>A0A085W6C6</accession>
<evidence type="ECO:0000313" key="4">
    <source>
        <dbReference type="EMBL" id="KFE63239.1"/>
    </source>
</evidence>
<protein>
    <recommendedName>
        <fullName evidence="3">Enoyl reductase (ER) domain-containing protein</fullName>
    </recommendedName>
</protein>
<dbReference type="InterPro" id="IPR036291">
    <property type="entry name" value="NAD(P)-bd_dom_sf"/>
</dbReference>
<dbReference type="STRING" id="394096.DB31_2832"/>
<dbReference type="SUPFAM" id="SSF50129">
    <property type="entry name" value="GroES-like"/>
    <property type="match status" value="1"/>
</dbReference>
<dbReference type="PANTHER" id="PTHR48106:SF18">
    <property type="entry name" value="QUINONE OXIDOREDUCTASE PIG3"/>
    <property type="match status" value="1"/>
</dbReference>
<dbReference type="InterPro" id="IPR013154">
    <property type="entry name" value="ADH-like_N"/>
</dbReference>
<dbReference type="PATRIC" id="fig|394096.3.peg.7159"/>
<dbReference type="GO" id="GO:0070402">
    <property type="term" value="F:NADPH binding"/>
    <property type="evidence" value="ECO:0007669"/>
    <property type="project" value="TreeGrafter"/>
</dbReference>
<evidence type="ECO:0000313" key="5">
    <source>
        <dbReference type="Proteomes" id="UP000028725"/>
    </source>
</evidence>
<keyword evidence="5" id="KW-1185">Reference proteome</keyword>
<dbReference type="AlphaFoldDB" id="A0A085W6C6"/>
<dbReference type="SUPFAM" id="SSF51735">
    <property type="entry name" value="NAD(P)-binding Rossmann-fold domains"/>
    <property type="match status" value="1"/>
</dbReference>
<name>A0A085W6C6_9BACT</name>
<dbReference type="SMART" id="SM00829">
    <property type="entry name" value="PKS_ER"/>
    <property type="match status" value="1"/>
</dbReference>
<evidence type="ECO:0000256" key="1">
    <source>
        <dbReference type="ARBA" id="ARBA00022857"/>
    </source>
</evidence>
<dbReference type="Pfam" id="PF08240">
    <property type="entry name" value="ADH_N"/>
    <property type="match status" value="1"/>
</dbReference>
<gene>
    <name evidence="4" type="ORF">DB31_2832</name>
</gene>
<dbReference type="PANTHER" id="PTHR48106">
    <property type="entry name" value="QUINONE OXIDOREDUCTASE PIG3-RELATED"/>
    <property type="match status" value="1"/>
</dbReference>
<dbReference type="EMBL" id="JMCB01000018">
    <property type="protein sequence ID" value="KFE63239.1"/>
    <property type="molecule type" value="Genomic_DNA"/>
</dbReference>
<evidence type="ECO:0000259" key="3">
    <source>
        <dbReference type="SMART" id="SM00829"/>
    </source>
</evidence>
<dbReference type="GO" id="GO:0016651">
    <property type="term" value="F:oxidoreductase activity, acting on NAD(P)H"/>
    <property type="evidence" value="ECO:0007669"/>
    <property type="project" value="TreeGrafter"/>
</dbReference>
<dbReference type="Pfam" id="PF00107">
    <property type="entry name" value="ADH_zinc_N"/>
    <property type="match status" value="1"/>
</dbReference>
<reference evidence="4 5" key="1">
    <citation type="submission" date="2014-04" db="EMBL/GenBank/DDBJ databases">
        <title>Genome assembly of Hyalangium minutum DSM 14724.</title>
        <authorList>
            <person name="Sharma G."/>
            <person name="Subramanian S."/>
        </authorList>
    </citation>
    <scope>NUCLEOTIDE SEQUENCE [LARGE SCALE GENOMIC DNA]</scope>
    <source>
        <strain evidence="4 5">DSM 14724</strain>
    </source>
</reference>
<keyword evidence="1" id="KW-0521">NADP</keyword>
<dbReference type="Gene3D" id="3.90.180.10">
    <property type="entry name" value="Medium-chain alcohol dehydrogenases, catalytic domain"/>
    <property type="match status" value="1"/>
</dbReference>
<dbReference type="InterPro" id="IPR011032">
    <property type="entry name" value="GroES-like_sf"/>
</dbReference>
<keyword evidence="2" id="KW-0560">Oxidoreductase</keyword>
<dbReference type="RefSeq" id="WP_044196220.1">
    <property type="nucleotide sequence ID" value="NZ_JMCB01000018.1"/>
</dbReference>
<dbReference type="InterPro" id="IPR013149">
    <property type="entry name" value="ADH-like_C"/>
</dbReference>
<dbReference type="InterPro" id="IPR020843">
    <property type="entry name" value="ER"/>
</dbReference>
<dbReference type="Proteomes" id="UP000028725">
    <property type="component" value="Unassembled WGS sequence"/>
</dbReference>
<dbReference type="CDD" id="cd08291">
    <property type="entry name" value="ETR_like_1"/>
    <property type="match status" value="1"/>
</dbReference>